<dbReference type="GO" id="GO:0003677">
    <property type="term" value="F:DNA binding"/>
    <property type="evidence" value="ECO:0007669"/>
    <property type="project" value="InterPro"/>
</dbReference>
<protein>
    <submittedName>
        <fullName evidence="3">Transcriptional regulator with XRE-family HTH domain</fullName>
    </submittedName>
</protein>
<dbReference type="Pfam" id="PF13560">
    <property type="entry name" value="HTH_31"/>
    <property type="match status" value="1"/>
</dbReference>
<dbReference type="InterPro" id="IPR052345">
    <property type="entry name" value="Rad_response_metalloprotease"/>
</dbReference>
<keyword evidence="4" id="KW-1185">Reference proteome</keyword>
<dbReference type="SUPFAM" id="SSF47413">
    <property type="entry name" value="lambda repressor-like DNA-binding domains"/>
    <property type="match status" value="1"/>
</dbReference>
<evidence type="ECO:0000256" key="1">
    <source>
        <dbReference type="SAM" id="MobiDB-lite"/>
    </source>
</evidence>
<dbReference type="PANTHER" id="PTHR43236:SF1">
    <property type="entry name" value="BLL7220 PROTEIN"/>
    <property type="match status" value="1"/>
</dbReference>
<reference evidence="3 4" key="1">
    <citation type="submission" date="2020-08" db="EMBL/GenBank/DDBJ databases">
        <title>Sequencing the genomes of 1000 actinobacteria strains.</title>
        <authorList>
            <person name="Klenk H.-P."/>
        </authorList>
    </citation>
    <scope>NUCLEOTIDE SEQUENCE [LARGE SCALE GENOMIC DNA]</scope>
    <source>
        <strain evidence="3 4">DSM 45859</strain>
    </source>
</reference>
<evidence type="ECO:0000313" key="3">
    <source>
        <dbReference type="EMBL" id="MBB4683861.1"/>
    </source>
</evidence>
<dbReference type="PANTHER" id="PTHR43236">
    <property type="entry name" value="ANTITOXIN HIGA1"/>
    <property type="match status" value="1"/>
</dbReference>
<feature type="domain" description="HTH cro/C1-type" evidence="2">
    <location>
        <begin position="12"/>
        <end position="66"/>
    </location>
</feature>
<dbReference type="EMBL" id="JACHMG010000001">
    <property type="protein sequence ID" value="MBB4683861.1"/>
    <property type="molecule type" value="Genomic_DNA"/>
</dbReference>
<evidence type="ECO:0000259" key="2">
    <source>
        <dbReference type="PROSITE" id="PS50943"/>
    </source>
</evidence>
<name>A0A840IN70_9PSEU</name>
<feature type="region of interest" description="Disordered" evidence="1">
    <location>
        <begin position="110"/>
        <end position="135"/>
    </location>
</feature>
<evidence type="ECO:0000313" key="4">
    <source>
        <dbReference type="Proteomes" id="UP000581769"/>
    </source>
</evidence>
<accession>A0A840IN70</accession>
<sequence>MNDEQDRLAERLRRCRESSGLPQRVIAERLGVPRSAVSGFESGTRKVDCLELKSLAALYRRPVGYFLEEEAVRPPETARLLLLYQRLGTADRARLVEYAELLEIATSARTRPGGAPARAARGPSAVDTPSAGGPA</sequence>
<dbReference type="Gene3D" id="1.10.260.40">
    <property type="entry name" value="lambda repressor-like DNA-binding domains"/>
    <property type="match status" value="1"/>
</dbReference>
<dbReference type="AlphaFoldDB" id="A0A840IN70"/>
<comment type="caution">
    <text evidence="3">The sequence shown here is derived from an EMBL/GenBank/DDBJ whole genome shotgun (WGS) entry which is preliminary data.</text>
</comment>
<organism evidence="3 4">
    <name type="scientific">Amycolatopsis jiangsuensis</name>
    <dbReference type="NCBI Taxonomy" id="1181879"/>
    <lineage>
        <taxon>Bacteria</taxon>
        <taxon>Bacillati</taxon>
        <taxon>Actinomycetota</taxon>
        <taxon>Actinomycetes</taxon>
        <taxon>Pseudonocardiales</taxon>
        <taxon>Pseudonocardiaceae</taxon>
        <taxon>Amycolatopsis</taxon>
    </lineage>
</organism>
<dbReference type="Proteomes" id="UP000581769">
    <property type="component" value="Unassembled WGS sequence"/>
</dbReference>
<feature type="compositionally biased region" description="Low complexity" evidence="1">
    <location>
        <begin position="110"/>
        <end position="125"/>
    </location>
</feature>
<dbReference type="PROSITE" id="PS50943">
    <property type="entry name" value="HTH_CROC1"/>
    <property type="match status" value="1"/>
</dbReference>
<dbReference type="InterPro" id="IPR001387">
    <property type="entry name" value="Cro/C1-type_HTH"/>
</dbReference>
<dbReference type="CDD" id="cd00093">
    <property type="entry name" value="HTH_XRE"/>
    <property type="match status" value="1"/>
</dbReference>
<dbReference type="RefSeq" id="WP_184778610.1">
    <property type="nucleotide sequence ID" value="NZ_JACHMG010000001.1"/>
</dbReference>
<proteinExistence type="predicted"/>
<dbReference type="SMART" id="SM00530">
    <property type="entry name" value="HTH_XRE"/>
    <property type="match status" value="1"/>
</dbReference>
<dbReference type="InterPro" id="IPR010982">
    <property type="entry name" value="Lambda_DNA-bd_dom_sf"/>
</dbReference>
<gene>
    <name evidence="3" type="ORF">BJY18_001346</name>
</gene>